<accession>F4PY89</accession>
<proteinExistence type="predicted"/>
<sequence length="228" mass="26710">MSYNDYYNIDDILAEEERILCTFKTDGFRLGHLDSGSDDVDIKKGTNIELSYWLVRSLNENRYVDIVEPVAYQEEFRNKLAADSKVISMRKFPYYDRYGTKIALFINVLILTILRFKDNVLCSTLFQSFKERFFQIFKQSLHQRNADISRIKNDLTSTENIIFTLGYVASMEYESWKNRRGDKIISTNLKYSTASNNQSMIATTQKDNDSMVLKKRKRLGDNTNQNDD</sequence>
<organism evidence="2 3">
    <name type="scientific">Cavenderia fasciculata</name>
    <name type="common">Slime mold</name>
    <name type="synonym">Dictyostelium fasciculatum</name>
    <dbReference type="NCBI Taxonomy" id="261658"/>
    <lineage>
        <taxon>Eukaryota</taxon>
        <taxon>Amoebozoa</taxon>
        <taxon>Evosea</taxon>
        <taxon>Eumycetozoa</taxon>
        <taxon>Dictyostelia</taxon>
        <taxon>Acytosteliales</taxon>
        <taxon>Cavenderiaceae</taxon>
        <taxon>Cavenderia</taxon>
    </lineage>
</organism>
<evidence type="ECO:0000259" key="1">
    <source>
        <dbReference type="Pfam" id="PF22466"/>
    </source>
</evidence>
<dbReference type="InterPro" id="IPR055221">
    <property type="entry name" value="PSF3_N"/>
</dbReference>
<dbReference type="InterPro" id="IPR038437">
    <property type="entry name" value="GINS_Psf3_sf"/>
</dbReference>
<dbReference type="STRING" id="1054147.F4PY89"/>
<dbReference type="CDD" id="cd21693">
    <property type="entry name" value="GINS_B_Psf3"/>
    <property type="match status" value="1"/>
</dbReference>
<dbReference type="GeneID" id="14871426"/>
<dbReference type="SUPFAM" id="SSF158573">
    <property type="entry name" value="GINS helical bundle-like"/>
    <property type="match status" value="1"/>
</dbReference>
<dbReference type="SUPFAM" id="SSF160059">
    <property type="entry name" value="PriA/YqbF domain"/>
    <property type="match status" value="1"/>
</dbReference>
<protein>
    <submittedName>
        <fullName evidence="2">GINS complex subunit 3</fullName>
    </submittedName>
</protein>
<dbReference type="PANTHER" id="PTHR22768:SF0">
    <property type="entry name" value="DNA REPLICATION COMPLEX GINS PROTEIN PSF3"/>
    <property type="match status" value="1"/>
</dbReference>
<reference evidence="3" key="1">
    <citation type="journal article" date="2011" name="Genome Res.">
        <title>Phylogeny-wide analysis of social amoeba genomes highlights ancient origins for complex intercellular communication.</title>
        <authorList>
            <person name="Heidel A.J."/>
            <person name="Lawal H.M."/>
            <person name="Felder M."/>
            <person name="Schilde C."/>
            <person name="Helps N.R."/>
            <person name="Tunggal B."/>
            <person name="Rivero F."/>
            <person name="John U."/>
            <person name="Schleicher M."/>
            <person name="Eichinger L."/>
            <person name="Platzer M."/>
            <person name="Noegel A.A."/>
            <person name="Schaap P."/>
            <person name="Gloeckner G."/>
        </authorList>
    </citation>
    <scope>NUCLEOTIDE SEQUENCE [LARGE SCALE GENOMIC DNA]</scope>
    <source>
        <strain evidence="3">SH3</strain>
    </source>
</reference>
<name>F4PY89_CACFS</name>
<dbReference type="AlphaFoldDB" id="F4PY89"/>
<dbReference type="PANTHER" id="PTHR22768">
    <property type="entry name" value="DNA REPLICATION COMPLEX GINS PROTEIN PSF3"/>
    <property type="match status" value="1"/>
</dbReference>
<dbReference type="EMBL" id="GL883015">
    <property type="protein sequence ID" value="EGG19356.1"/>
    <property type="molecule type" value="Genomic_DNA"/>
</dbReference>
<dbReference type="OMA" id="IYKEGWR"/>
<dbReference type="GO" id="GO:0000811">
    <property type="term" value="C:GINS complex"/>
    <property type="evidence" value="ECO:0007669"/>
    <property type="project" value="TreeGrafter"/>
</dbReference>
<dbReference type="Gene3D" id="1.20.58.2050">
    <property type="match status" value="1"/>
</dbReference>
<dbReference type="InterPro" id="IPR036224">
    <property type="entry name" value="GINS_bundle-like_dom_sf"/>
</dbReference>
<dbReference type="Pfam" id="PF22466">
    <property type="entry name" value="PSF3_N"/>
    <property type="match status" value="1"/>
</dbReference>
<evidence type="ECO:0000313" key="3">
    <source>
        <dbReference type="Proteomes" id="UP000007797"/>
    </source>
</evidence>
<evidence type="ECO:0000313" key="2">
    <source>
        <dbReference type="EMBL" id="EGG19356.1"/>
    </source>
</evidence>
<dbReference type="Proteomes" id="UP000007797">
    <property type="component" value="Unassembled WGS sequence"/>
</dbReference>
<dbReference type="InterPro" id="IPR010492">
    <property type="entry name" value="GINS_Psf3"/>
</dbReference>
<keyword evidence="3" id="KW-1185">Reference proteome</keyword>
<dbReference type="RefSeq" id="XP_004357627.1">
    <property type="nucleotide sequence ID" value="XM_004357570.1"/>
</dbReference>
<dbReference type="OrthoDB" id="10251744at2759"/>
<dbReference type="CDD" id="cd11713">
    <property type="entry name" value="GINS_A_psf3"/>
    <property type="match status" value="1"/>
</dbReference>
<gene>
    <name evidence="2" type="primary">gins3</name>
    <name evidence="2" type="ORF">DFA_02143</name>
</gene>
<feature type="domain" description="DNA replication complex GINS protein PSF3 N-terminal" evidence="1">
    <location>
        <begin position="7"/>
        <end position="58"/>
    </location>
</feature>
<dbReference type="GO" id="GO:1902975">
    <property type="term" value="P:mitotic DNA replication initiation"/>
    <property type="evidence" value="ECO:0007669"/>
    <property type="project" value="TreeGrafter"/>
</dbReference>
<dbReference type="KEGG" id="dfa:DFA_02143"/>